<proteinExistence type="predicted"/>
<feature type="region of interest" description="Disordered" evidence="1">
    <location>
        <begin position="417"/>
        <end position="439"/>
    </location>
</feature>
<dbReference type="AlphaFoldDB" id="A0A1V0M5U4"/>
<evidence type="ECO:0000256" key="1">
    <source>
        <dbReference type="SAM" id="MobiDB-lite"/>
    </source>
</evidence>
<protein>
    <recommendedName>
        <fullName evidence="3">DUF3150 domain-containing protein</fullName>
    </recommendedName>
</protein>
<keyword evidence="2" id="KW-0614">Plasmid</keyword>
<reference evidence="2" key="1">
    <citation type="submission" date="2017-01" db="EMBL/GenBank/DDBJ databases">
        <title>Complete nucleotide sequence of an IncP-2 blaVIM-2-harboring megaplasmid from Pseudomonas aeruginosa.</title>
        <authorList>
            <person name="Botelho J."/>
            <person name="Grosso F."/>
            <person name="Mabrouk A."/>
            <person name="Peixe L."/>
        </authorList>
    </citation>
    <scope>NUCLEOTIDE SEQUENCE</scope>
    <source>
        <strain evidence="2">FFUP_PS_37</strain>
        <plasmid evidence="2">pJB37</plasmid>
    </source>
</reference>
<geneLocation type="plasmid" evidence="2">
    <name>pJB37</name>
</geneLocation>
<name>A0A1V0M5U4_PSEAI</name>
<accession>A0A1V0M5U4</accession>
<organism evidence="2">
    <name type="scientific">Pseudomonas aeruginosa</name>
    <dbReference type="NCBI Taxonomy" id="287"/>
    <lineage>
        <taxon>Bacteria</taxon>
        <taxon>Pseudomonadati</taxon>
        <taxon>Pseudomonadota</taxon>
        <taxon>Gammaproteobacteria</taxon>
        <taxon>Pseudomonadales</taxon>
        <taxon>Pseudomonadaceae</taxon>
        <taxon>Pseudomonas</taxon>
    </lineage>
</organism>
<dbReference type="Pfam" id="PF11348">
    <property type="entry name" value="DUF3150"/>
    <property type="match status" value="1"/>
</dbReference>
<evidence type="ECO:0000313" key="2">
    <source>
        <dbReference type="EMBL" id="ARD70265.1"/>
    </source>
</evidence>
<evidence type="ECO:0008006" key="3">
    <source>
        <dbReference type="Google" id="ProtNLM"/>
    </source>
</evidence>
<dbReference type="EMBL" id="KY494864">
    <property type="protein sequence ID" value="ARD70265.1"/>
    <property type="molecule type" value="Genomic_DNA"/>
</dbReference>
<sequence>MFEVIDLKPPGSAPGCSSQCPVRGGCEEIPMTQVISAANDNKVVVINLLVSAMAADRQIDLDVLNIKVEELHDEIRKLVTEKIFPKDFLRNYARLRENGETLLKQDGSIMCSIGAVMSRSEAVIKIRELNKIKEEWAQQLAKDEPGYQAMCDKHLLEMSQKAIAKGADSAQVMLLAEHLRKRQPTWEEVAARFKFEFVVTPVTMEDGEFDADLYEAQRDSVVALREGVLGAVIQHVCKESMEILETLDKKTTGSQSGEVKVNPRTVRRAQAMCVKLNSLAFIHPLIRPLHDALKSEMDKVPANGFLTGGEFQNLRECLKSLRDQTIVWDRLKNGQPLIQVATTAAVSNITQQAPATAQANLGQAQQATLNQPASTASAAAASMPATSVASTVQAGAAAPAAAVAQTTATPVVVAQATDEEDETTVPDAVESTPVVHEEPKPALSQNFALFL</sequence>
<dbReference type="InterPro" id="IPR021496">
    <property type="entry name" value="DUF3150"/>
</dbReference>